<comment type="caution">
    <text evidence="2">The sequence shown here is derived from an EMBL/GenBank/DDBJ whole genome shotgun (WGS) entry which is preliminary data.</text>
</comment>
<sequence>MPDVTFRGRRRTVPRPSGGPEEVQVRIPRVLAVVSAALAAVTAALPAGTARADSIPPQNDAFYQPPNPLPAGRPGDVIRSRTASYPPLLGVSSTQVLYRSVNATGQAVAVSGTVLVPRTPWLGGGSRPLVSYGVGTRGLGDECAPSYTLSRGLDYEQAFINGLLLRGWAVAVTDMEGLGTPGIHTYTVGQSEGRAVLDMARAAERLPSSGLGATTPVGLQGYSQGGGSVGWAAQLAPTYAPELRIKGVSAGGVPADLVAVGKFLDGSAGMGLAFLSAVGFDTAYPELKLENYLNDAGRKLLADNKDVCLASVDGVGAIIGTAFRHITDFTTTNPLNSPTWLARFAENKLGGTKPPMPVFQAHAAADELVPLAQADTLHRTWCDAGTNLTWRTYPLAEHALGLTQAFPDMTAFLNDRFQGRPVTGNC</sequence>
<dbReference type="EMBL" id="QURH01000806">
    <property type="protein sequence ID" value="RFU38420.1"/>
    <property type="molecule type" value="Genomic_DNA"/>
</dbReference>
<feature type="region of interest" description="Disordered" evidence="1">
    <location>
        <begin position="1"/>
        <end position="22"/>
    </location>
</feature>
<organism evidence="2 3">
    <name type="scientific">Actinomadura logoneensis</name>
    <dbReference type="NCBI Taxonomy" id="2293572"/>
    <lineage>
        <taxon>Bacteria</taxon>
        <taxon>Bacillati</taxon>
        <taxon>Actinomycetota</taxon>
        <taxon>Actinomycetes</taxon>
        <taxon>Streptosporangiales</taxon>
        <taxon>Thermomonosporaceae</taxon>
        <taxon>Actinomadura</taxon>
    </lineage>
</organism>
<protein>
    <submittedName>
        <fullName evidence="2">Triacylglycerol lipase</fullName>
    </submittedName>
</protein>
<evidence type="ECO:0000256" key="1">
    <source>
        <dbReference type="SAM" id="MobiDB-lite"/>
    </source>
</evidence>
<dbReference type="PANTHER" id="PTHR34853:SF1">
    <property type="entry name" value="LIPASE 5"/>
    <property type="match status" value="1"/>
</dbReference>
<dbReference type="AlphaFoldDB" id="A0A372JEM5"/>
<gene>
    <name evidence="2" type="ORF">DZF91_27790</name>
</gene>
<dbReference type="InterPro" id="IPR005152">
    <property type="entry name" value="Lipase_secreted"/>
</dbReference>
<keyword evidence="3" id="KW-1185">Reference proteome</keyword>
<dbReference type="Proteomes" id="UP000261811">
    <property type="component" value="Unassembled WGS sequence"/>
</dbReference>
<dbReference type="GO" id="GO:0004806">
    <property type="term" value="F:triacylglycerol lipase activity"/>
    <property type="evidence" value="ECO:0007669"/>
    <property type="project" value="InterPro"/>
</dbReference>
<dbReference type="OrthoDB" id="9798122at2"/>
<reference evidence="2 3" key="1">
    <citation type="submission" date="2018-08" db="EMBL/GenBank/DDBJ databases">
        <title>Actinomadura jelena sp. nov., a novel Actinomycete isolated from soil in Chad.</title>
        <authorList>
            <person name="Shi L."/>
        </authorList>
    </citation>
    <scope>NUCLEOTIDE SEQUENCE [LARGE SCALE GENOMIC DNA]</scope>
    <source>
        <strain evidence="2 3">NEAU-G17</strain>
    </source>
</reference>
<feature type="region of interest" description="Disordered" evidence="1">
    <location>
        <begin position="50"/>
        <end position="72"/>
    </location>
</feature>
<evidence type="ECO:0000313" key="3">
    <source>
        <dbReference type="Proteomes" id="UP000261811"/>
    </source>
</evidence>
<dbReference type="Gene3D" id="3.40.50.1820">
    <property type="entry name" value="alpha/beta hydrolase"/>
    <property type="match status" value="1"/>
</dbReference>
<dbReference type="Gene3D" id="1.10.260.130">
    <property type="match status" value="1"/>
</dbReference>
<dbReference type="InterPro" id="IPR029058">
    <property type="entry name" value="AB_hydrolase_fold"/>
</dbReference>
<dbReference type="GO" id="GO:0016042">
    <property type="term" value="P:lipid catabolic process"/>
    <property type="evidence" value="ECO:0007669"/>
    <property type="project" value="InterPro"/>
</dbReference>
<name>A0A372JEM5_9ACTN</name>
<dbReference type="Pfam" id="PF03583">
    <property type="entry name" value="LIP"/>
    <property type="match status" value="1"/>
</dbReference>
<dbReference type="SUPFAM" id="SSF53474">
    <property type="entry name" value="alpha/beta-Hydrolases"/>
    <property type="match status" value="1"/>
</dbReference>
<proteinExistence type="predicted"/>
<evidence type="ECO:0000313" key="2">
    <source>
        <dbReference type="EMBL" id="RFU38420.1"/>
    </source>
</evidence>
<accession>A0A372JEM5</accession>
<dbReference type="PIRSF" id="PIRSF029171">
    <property type="entry name" value="Esterase_LipA"/>
    <property type="match status" value="1"/>
</dbReference>
<dbReference type="PANTHER" id="PTHR34853">
    <property type="match status" value="1"/>
</dbReference>